<proteinExistence type="predicted"/>
<comment type="caution">
    <text evidence="2">The sequence shown here is derived from an EMBL/GenBank/DDBJ whole genome shotgun (WGS) entry which is preliminary data.</text>
</comment>
<evidence type="ECO:0000313" key="3">
    <source>
        <dbReference type="Proteomes" id="UP000316213"/>
    </source>
</evidence>
<evidence type="ECO:0000256" key="1">
    <source>
        <dbReference type="SAM" id="Phobius"/>
    </source>
</evidence>
<protein>
    <submittedName>
        <fullName evidence="2">Uncharacterized protein</fullName>
    </submittedName>
</protein>
<keyword evidence="1" id="KW-0812">Transmembrane</keyword>
<keyword evidence="1" id="KW-1133">Transmembrane helix</keyword>
<dbReference type="Proteomes" id="UP000316213">
    <property type="component" value="Unassembled WGS sequence"/>
</dbReference>
<dbReference type="EMBL" id="SJPM01000006">
    <property type="protein sequence ID" value="TWT95734.1"/>
    <property type="molecule type" value="Genomic_DNA"/>
</dbReference>
<accession>A0A5C6A749</accession>
<evidence type="ECO:0000313" key="2">
    <source>
        <dbReference type="EMBL" id="TWT95734.1"/>
    </source>
</evidence>
<feature type="transmembrane region" description="Helical" evidence="1">
    <location>
        <begin position="26"/>
        <end position="53"/>
    </location>
</feature>
<name>A0A5C6A749_9BACT</name>
<gene>
    <name evidence="2" type="ORF">Pla100_33760</name>
</gene>
<sequence>MCGGSVNAEAADQVILWFGIDWGLGLGLGLGLSLSLSLSLSLGLSLGLSLLGIERVKRLGGLSRWRLSFTGGAVPVAIHFFDRGNLERSNDSKS</sequence>
<organism evidence="2 3">
    <name type="scientific">Neorhodopirellula pilleata</name>
    <dbReference type="NCBI Taxonomy" id="2714738"/>
    <lineage>
        <taxon>Bacteria</taxon>
        <taxon>Pseudomonadati</taxon>
        <taxon>Planctomycetota</taxon>
        <taxon>Planctomycetia</taxon>
        <taxon>Pirellulales</taxon>
        <taxon>Pirellulaceae</taxon>
        <taxon>Neorhodopirellula</taxon>
    </lineage>
</organism>
<reference evidence="2 3" key="1">
    <citation type="submission" date="2019-02" db="EMBL/GenBank/DDBJ databases">
        <title>Deep-cultivation of Planctomycetes and their phenomic and genomic characterization uncovers novel biology.</title>
        <authorList>
            <person name="Wiegand S."/>
            <person name="Jogler M."/>
            <person name="Boedeker C."/>
            <person name="Pinto D."/>
            <person name="Vollmers J."/>
            <person name="Rivas-Marin E."/>
            <person name="Kohn T."/>
            <person name="Peeters S.H."/>
            <person name="Heuer A."/>
            <person name="Rast P."/>
            <person name="Oberbeckmann S."/>
            <person name="Bunk B."/>
            <person name="Jeske O."/>
            <person name="Meyerdierks A."/>
            <person name="Storesund J.E."/>
            <person name="Kallscheuer N."/>
            <person name="Luecker S."/>
            <person name="Lage O.M."/>
            <person name="Pohl T."/>
            <person name="Merkel B.J."/>
            <person name="Hornburger P."/>
            <person name="Mueller R.-W."/>
            <person name="Bruemmer F."/>
            <person name="Labrenz M."/>
            <person name="Spormann A.M."/>
            <person name="Op Den Camp H."/>
            <person name="Overmann J."/>
            <person name="Amann R."/>
            <person name="Jetten M.S.M."/>
            <person name="Mascher T."/>
            <person name="Medema M.H."/>
            <person name="Devos D.P."/>
            <person name="Kaster A.-K."/>
            <person name="Ovreas L."/>
            <person name="Rohde M."/>
            <person name="Galperin M.Y."/>
            <person name="Jogler C."/>
        </authorList>
    </citation>
    <scope>NUCLEOTIDE SEQUENCE [LARGE SCALE GENOMIC DNA]</scope>
    <source>
        <strain evidence="2 3">Pla100</strain>
    </source>
</reference>
<dbReference type="AlphaFoldDB" id="A0A5C6A749"/>
<keyword evidence="3" id="KW-1185">Reference proteome</keyword>
<keyword evidence="1" id="KW-0472">Membrane</keyword>